<dbReference type="SUPFAM" id="SSF51556">
    <property type="entry name" value="Metallo-dependent hydrolases"/>
    <property type="match status" value="1"/>
</dbReference>
<dbReference type="eggNOG" id="ENOG502QSHE">
    <property type="taxonomic scope" value="Eukaryota"/>
</dbReference>
<dbReference type="CDD" id="cd01300">
    <property type="entry name" value="YtcJ_like"/>
    <property type="match status" value="1"/>
</dbReference>
<dbReference type="Gene3D" id="3.10.310.70">
    <property type="match status" value="1"/>
</dbReference>
<proteinExistence type="predicted"/>
<dbReference type="Gene3D" id="2.30.40.10">
    <property type="entry name" value="Urease, subunit C, domain 1"/>
    <property type="match status" value="1"/>
</dbReference>
<evidence type="ECO:0000313" key="2">
    <source>
        <dbReference type="EnsemblPlants" id="MELO3C012474.2.1"/>
    </source>
</evidence>
<sequence length="597" mass="64886">MFLALGINCNETKAARAMVHFATKPLHFTSLHSTPPSLFPIPFSIHLQLGAPIAMLSSSCAVADLVLKNALIFTSDDSLPFADSMAILDGRILRLGTYSAVQDLVGSGTKELNLGGKVVVPGFIDAHGHLIYQGLQMKQVNLHGVNHKHEFVTRIAEAAKNTKKGNWVLGGGWNNDLWGGDLPMASWIDDVTPSNPVLLSRIDGHMSLANNVTLKLAGISNLTEDPEGGTIVKTTGGDPTGLLIDSARKLVLPFIPKVSVEERREALLRASNLALARGVTTIVDFGRYYPGESVELSWEDFSDVYQWADSSGKMMIRVCLFFPMETWSSLHDLIHKMGQVLSPWIYLGGVKGFADGSLGSHTALFHEPYVDEPDNCGMQITEREKLFNLTMESDKSKLQVAIHAIGDKANDMVLDIYESVISTNGPRDRRFRVEHAQHLAPGAPQRFGKLGIIASAQPEHLLDDAESAANKLGAHRAEKESFLFRSLLTCKASLAFGSDCPVANINPLGGIRTAMRRIPPSWDHAWMPSECLALDEAIKAYTISAAYASFLDKDLGSLSPGKLADFVILSTDSWDEFEAEGSASIEATYTGGIQAYP</sequence>
<dbReference type="Pfam" id="PF07969">
    <property type="entry name" value="Amidohydro_3"/>
    <property type="match status" value="1"/>
</dbReference>
<gene>
    <name evidence="2" type="primary">103489516</name>
</gene>
<protein>
    <recommendedName>
        <fullName evidence="1">Amidohydrolase 3 domain-containing protein</fullName>
    </recommendedName>
</protein>
<accession>A0A9I9D393</accession>
<dbReference type="SUPFAM" id="SSF51338">
    <property type="entry name" value="Composite domain of metallo-dependent hydrolases"/>
    <property type="match status" value="1"/>
</dbReference>
<dbReference type="PANTHER" id="PTHR22642:SF2">
    <property type="entry name" value="PROTEIN LONG AFTER FAR-RED 3"/>
    <property type="match status" value="1"/>
</dbReference>
<reference evidence="2" key="1">
    <citation type="submission" date="2023-03" db="UniProtKB">
        <authorList>
            <consortium name="EnsemblPlants"/>
        </authorList>
    </citation>
    <scope>IDENTIFICATION</scope>
</reference>
<organism evidence="2">
    <name type="scientific">Cucumis melo</name>
    <name type="common">Muskmelon</name>
    <dbReference type="NCBI Taxonomy" id="3656"/>
    <lineage>
        <taxon>Eukaryota</taxon>
        <taxon>Viridiplantae</taxon>
        <taxon>Streptophyta</taxon>
        <taxon>Embryophyta</taxon>
        <taxon>Tracheophyta</taxon>
        <taxon>Spermatophyta</taxon>
        <taxon>Magnoliopsida</taxon>
        <taxon>eudicotyledons</taxon>
        <taxon>Gunneridae</taxon>
        <taxon>Pentapetalae</taxon>
        <taxon>rosids</taxon>
        <taxon>fabids</taxon>
        <taxon>Cucurbitales</taxon>
        <taxon>Cucurbitaceae</taxon>
        <taxon>Benincaseae</taxon>
        <taxon>Cucumis</taxon>
    </lineage>
</organism>
<evidence type="ECO:0000259" key="1">
    <source>
        <dbReference type="Pfam" id="PF07969"/>
    </source>
</evidence>
<dbReference type="InterPro" id="IPR033932">
    <property type="entry name" value="YtcJ-like"/>
</dbReference>
<dbReference type="InterPro" id="IPR013108">
    <property type="entry name" value="Amidohydro_3"/>
</dbReference>
<dbReference type="PANTHER" id="PTHR22642">
    <property type="entry name" value="IMIDAZOLONEPROPIONASE"/>
    <property type="match status" value="1"/>
</dbReference>
<dbReference type="RefSeq" id="XP_008446960.2">
    <property type="nucleotide sequence ID" value="XM_008448738.3"/>
</dbReference>
<dbReference type="EnsemblPlants" id="MELO3C012474.2.1">
    <property type="protein sequence ID" value="MELO3C012474.2.1"/>
    <property type="gene ID" value="MELO3C012474.2"/>
</dbReference>
<dbReference type="InterPro" id="IPR032466">
    <property type="entry name" value="Metal_Hydrolase"/>
</dbReference>
<feature type="domain" description="Amidohydrolase 3" evidence="1">
    <location>
        <begin position="111"/>
        <end position="590"/>
    </location>
</feature>
<name>A0A9I9D393_CUCME</name>
<dbReference type="Gene3D" id="3.20.20.140">
    <property type="entry name" value="Metal-dependent hydrolases"/>
    <property type="match status" value="1"/>
</dbReference>
<dbReference type="InterPro" id="IPR011059">
    <property type="entry name" value="Metal-dep_hydrolase_composite"/>
</dbReference>